<dbReference type="Proteomes" id="UP001604335">
    <property type="component" value="Unassembled WGS sequence"/>
</dbReference>
<dbReference type="SUPFAM" id="SSF64182">
    <property type="entry name" value="DHH phosphoesterases"/>
    <property type="match status" value="1"/>
</dbReference>
<name>A0ABW7C9A8_9CYAN</name>
<evidence type="ECO:0000256" key="1">
    <source>
        <dbReference type="ARBA" id="ARBA00005915"/>
    </source>
</evidence>
<dbReference type="Gene3D" id="3.10.310.30">
    <property type="match status" value="1"/>
</dbReference>
<dbReference type="Gene3D" id="3.90.1640.30">
    <property type="match status" value="1"/>
</dbReference>
<dbReference type="NCBIfam" id="TIGR00644">
    <property type="entry name" value="recJ"/>
    <property type="match status" value="1"/>
</dbReference>
<gene>
    <name evidence="9" type="primary">recJ</name>
    <name evidence="9" type="ORF">VPK24_02675</name>
</gene>
<keyword evidence="5 9" id="KW-0269">Exonuclease</keyword>
<keyword evidence="4" id="KW-0378">Hydrolase</keyword>
<dbReference type="InterPro" id="IPR038763">
    <property type="entry name" value="DHH_sf"/>
</dbReference>
<dbReference type="Pfam" id="PF01368">
    <property type="entry name" value="DHH"/>
    <property type="match status" value="1"/>
</dbReference>
<evidence type="ECO:0000256" key="3">
    <source>
        <dbReference type="ARBA" id="ARBA00022722"/>
    </source>
</evidence>
<evidence type="ECO:0000313" key="9">
    <source>
        <dbReference type="EMBL" id="MFG3816528.1"/>
    </source>
</evidence>
<dbReference type="InterPro" id="IPR003156">
    <property type="entry name" value="DHHA1_dom"/>
</dbReference>
<reference evidence="10" key="1">
    <citation type="journal article" date="2024" name="Algal Res.">
        <title>Biochemical, toxicological and genomic investigation of a high-biomass producing Limnothrix strain isolated from Italian shallow drinking water reservoir.</title>
        <authorList>
            <person name="Simonazzi M."/>
            <person name="Shishido T.K."/>
            <person name="Delbaje E."/>
            <person name="Wahlsten M."/>
            <person name="Fewer D.P."/>
            <person name="Sivonen K."/>
            <person name="Pezzolesi L."/>
            <person name="Pistocchi R."/>
        </authorList>
    </citation>
    <scope>NUCLEOTIDE SEQUENCE [LARGE SCALE GENOMIC DNA]</scope>
    <source>
        <strain evidence="10">LRLZ20PSL1</strain>
    </source>
</reference>
<keyword evidence="10" id="KW-1185">Reference proteome</keyword>
<organism evidence="9 10">
    <name type="scientific">Limnothrix redekei LRLZ20PSL1</name>
    <dbReference type="NCBI Taxonomy" id="3112953"/>
    <lineage>
        <taxon>Bacteria</taxon>
        <taxon>Bacillati</taxon>
        <taxon>Cyanobacteriota</taxon>
        <taxon>Cyanophyceae</taxon>
        <taxon>Pseudanabaenales</taxon>
        <taxon>Pseudanabaenaceae</taxon>
        <taxon>Limnothrix</taxon>
    </lineage>
</organism>
<proteinExistence type="inferred from homology"/>
<dbReference type="Pfam" id="PF02272">
    <property type="entry name" value="DHHA1"/>
    <property type="match status" value="1"/>
</dbReference>
<dbReference type="RefSeq" id="WP_393010481.1">
    <property type="nucleotide sequence ID" value="NZ_JAZAQF010000012.1"/>
</dbReference>
<dbReference type="InterPro" id="IPR001667">
    <property type="entry name" value="DDH_dom"/>
</dbReference>
<keyword evidence="3" id="KW-0540">Nuclease</keyword>
<dbReference type="GO" id="GO:0004527">
    <property type="term" value="F:exonuclease activity"/>
    <property type="evidence" value="ECO:0007669"/>
    <property type="project" value="UniProtKB-KW"/>
</dbReference>
<dbReference type="PANTHER" id="PTHR30255:SF2">
    <property type="entry name" value="SINGLE-STRANDED-DNA-SPECIFIC EXONUCLEASE RECJ"/>
    <property type="match status" value="1"/>
</dbReference>
<dbReference type="InterPro" id="IPR004610">
    <property type="entry name" value="RecJ"/>
</dbReference>
<evidence type="ECO:0000259" key="7">
    <source>
        <dbReference type="Pfam" id="PF02272"/>
    </source>
</evidence>
<evidence type="ECO:0000256" key="4">
    <source>
        <dbReference type="ARBA" id="ARBA00022801"/>
    </source>
</evidence>
<dbReference type="InterPro" id="IPR051673">
    <property type="entry name" value="SSDNA_exonuclease_RecJ"/>
</dbReference>
<sequence length="712" mass="76817">MRATRWAIAPEDADRAAEIAAATGLSPLLAQVLINRGIDTPELAELFLDPDLAELPSPIAEFPDLAPALDLLAEAIERGDRLGICGDYDADGMTSTALLIRAFRHLGADVTASIPSRMTDGYGINQRIVEEFHQNGISLILTVDNGIAAYEPIARARELGLTVILTDHHDVPPRIPPANAILNPKLIDPASPYAGLAGVGVAYVLAVALAQRMERSAPWKSLLQLFTLGTIADLAPLTGVNRRWVRRGLSLLPFSTVPGIRALQQVAGISVADDGQGDGNATASTSKGPLKPEAIGFRLGPRINAVGRIHQPDVVIDLLTTDDSGEALERAMQCEEINQKRQQICNQIEQEAHAWYQASDLDLKAARVMLVVQPDWHHGTIGIVASRLVERYGAPVFIGTYEEENPEQVRGSARSIPEFNVFEALEYCKDLLTKHGGHRAAGGFSLPAANLPAFEARLREFAQTCLQPEHICPLVQPDVRASLSELDGELYEQIDMLHPCGIGNPDPVFWSPGLQVVGQRQLGQDRKHLRLTVSDGTGQMEAIAWRWGDAFPLPPVVDVAYQLKENHWNGAVNLELDVVAIRPAVAGSAPVRSPVVADRPVTYDPAVTAAVPDKGLDHLAPPNPKRASFTFRDRPYNCAWGDRDGQPELRIRNPEGKVLALVDGESTGLLGPNRETAEPVDLNHPFFRSLIAAAKGALTGADPANSGLTGAE</sequence>
<feature type="domain" description="DDH" evidence="6">
    <location>
        <begin position="84"/>
        <end position="230"/>
    </location>
</feature>
<dbReference type="PANTHER" id="PTHR30255">
    <property type="entry name" value="SINGLE-STRANDED-DNA-SPECIFIC EXONUCLEASE RECJ"/>
    <property type="match status" value="1"/>
</dbReference>
<protein>
    <recommendedName>
        <fullName evidence="2">Single-stranded-DNA-specific exonuclease RecJ</fullName>
    </recommendedName>
</protein>
<feature type="domain" description="RecJ OB" evidence="8">
    <location>
        <begin position="478"/>
        <end position="578"/>
    </location>
</feature>
<evidence type="ECO:0000256" key="2">
    <source>
        <dbReference type="ARBA" id="ARBA00019841"/>
    </source>
</evidence>
<dbReference type="EMBL" id="JAZAQF010000012">
    <property type="protein sequence ID" value="MFG3816528.1"/>
    <property type="molecule type" value="Genomic_DNA"/>
</dbReference>
<dbReference type="Pfam" id="PF17768">
    <property type="entry name" value="RecJ_OB"/>
    <property type="match status" value="1"/>
</dbReference>
<dbReference type="InterPro" id="IPR041122">
    <property type="entry name" value="RecJ_OB"/>
</dbReference>
<feature type="domain" description="DHHA1" evidence="7">
    <location>
        <begin position="371"/>
        <end position="463"/>
    </location>
</feature>
<evidence type="ECO:0000259" key="6">
    <source>
        <dbReference type="Pfam" id="PF01368"/>
    </source>
</evidence>
<comment type="caution">
    <text evidence="9">The sequence shown here is derived from an EMBL/GenBank/DDBJ whole genome shotgun (WGS) entry which is preliminary data.</text>
</comment>
<evidence type="ECO:0000256" key="5">
    <source>
        <dbReference type="ARBA" id="ARBA00022839"/>
    </source>
</evidence>
<comment type="similarity">
    <text evidence="1">Belongs to the RecJ family.</text>
</comment>
<accession>A0ABW7C9A8</accession>
<evidence type="ECO:0000259" key="8">
    <source>
        <dbReference type="Pfam" id="PF17768"/>
    </source>
</evidence>
<evidence type="ECO:0000313" key="10">
    <source>
        <dbReference type="Proteomes" id="UP001604335"/>
    </source>
</evidence>